<dbReference type="EMBL" id="GBRH01190014">
    <property type="protein sequence ID" value="JAE07882.1"/>
    <property type="molecule type" value="Transcribed_RNA"/>
</dbReference>
<feature type="compositionally biased region" description="Low complexity" evidence="1">
    <location>
        <begin position="45"/>
        <end position="60"/>
    </location>
</feature>
<evidence type="ECO:0000313" key="3">
    <source>
        <dbReference type="EMBL" id="JAE07882.1"/>
    </source>
</evidence>
<reference evidence="3" key="2">
    <citation type="journal article" date="2015" name="Data Brief">
        <title>Shoot transcriptome of the giant reed, Arundo donax.</title>
        <authorList>
            <person name="Barrero R.A."/>
            <person name="Guerrero F.D."/>
            <person name="Moolhuijzen P."/>
            <person name="Goolsby J.A."/>
            <person name="Tidwell J."/>
            <person name="Bellgard S.E."/>
            <person name="Bellgard M.I."/>
        </authorList>
    </citation>
    <scope>NUCLEOTIDE SEQUENCE</scope>
    <source>
        <tissue evidence="3">Shoot tissue taken approximately 20 cm above the soil surface</tissue>
    </source>
</reference>
<keyword evidence="2" id="KW-0732">Signal</keyword>
<accession>A0A0A9F695</accession>
<feature type="region of interest" description="Disordered" evidence="1">
    <location>
        <begin position="40"/>
        <end position="67"/>
    </location>
</feature>
<reference evidence="3" key="1">
    <citation type="submission" date="2014-09" db="EMBL/GenBank/DDBJ databases">
        <authorList>
            <person name="Magalhaes I.L.F."/>
            <person name="Oliveira U."/>
            <person name="Santos F.R."/>
            <person name="Vidigal T.H.D.A."/>
            <person name="Brescovit A.D."/>
            <person name="Santos A.J."/>
        </authorList>
    </citation>
    <scope>NUCLEOTIDE SEQUENCE</scope>
    <source>
        <tissue evidence="3">Shoot tissue taken approximately 20 cm above the soil surface</tissue>
    </source>
</reference>
<sequence>MSSLFLFNIICCCCSFSLQFMNGSSTPLDQRTALASSSHRYPKTARALPRASGSSSLGRRGIWRREA</sequence>
<organism evidence="3">
    <name type="scientific">Arundo donax</name>
    <name type="common">Giant reed</name>
    <name type="synonym">Donax arundinaceus</name>
    <dbReference type="NCBI Taxonomy" id="35708"/>
    <lineage>
        <taxon>Eukaryota</taxon>
        <taxon>Viridiplantae</taxon>
        <taxon>Streptophyta</taxon>
        <taxon>Embryophyta</taxon>
        <taxon>Tracheophyta</taxon>
        <taxon>Spermatophyta</taxon>
        <taxon>Magnoliopsida</taxon>
        <taxon>Liliopsida</taxon>
        <taxon>Poales</taxon>
        <taxon>Poaceae</taxon>
        <taxon>PACMAD clade</taxon>
        <taxon>Arundinoideae</taxon>
        <taxon>Arundineae</taxon>
        <taxon>Arundo</taxon>
    </lineage>
</organism>
<protein>
    <recommendedName>
        <fullName evidence="4">Secreted protein</fullName>
    </recommendedName>
</protein>
<proteinExistence type="predicted"/>
<evidence type="ECO:0000256" key="1">
    <source>
        <dbReference type="SAM" id="MobiDB-lite"/>
    </source>
</evidence>
<evidence type="ECO:0000256" key="2">
    <source>
        <dbReference type="SAM" id="SignalP"/>
    </source>
</evidence>
<evidence type="ECO:0008006" key="4">
    <source>
        <dbReference type="Google" id="ProtNLM"/>
    </source>
</evidence>
<feature type="chain" id="PRO_5002047231" description="Secreted protein" evidence="2">
    <location>
        <begin position="20"/>
        <end position="67"/>
    </location>
</feature>
<dbReference type="AlphaFoldDB" id="A0A0A9F695"/>
<feature type="signal peptide" evidence="2">
    <location>
        <begin position="1"/>
        <end position="19"/>
    </location>
</feature>
<name>A0A0A9F695_ARUDO</name>